<comment type="caution">
    <text evidence="1">The sequence shown here is derived from an EMBL/GenBank/DDBJ whole genome shotgun (WGS) entry which is preliminary data.</text>
</comment>
<gene>
    <name evidence="1" type="ORF">D2E25_0238</name>
</gene>
<evidence type="ECO:0000313" key="1">
    <source>
        <dbReference type="EMBL" id="RSX53932.1"/>
    </source>
</evidence>
<dbReference type="OrthoDB" id="3241962at2"/>
<proteinExistence type="predicted"/>
<reference evidence="1 2" key="1">
    <citation type="submission" date="2018-09" db="EMBL/GenBank/DDBJ databases">
        <title>Characterization of the phylogenetic diversity of five novel species belonging to the genus Bifidobacterium.</title>
        <authorList>
            <person name="Lugli G.A."/>
            <person name="Duranti S."/>
            <person name="Milani C."/>
        </authorList>
    </citation>
    <scope>NUCLEOTIDE SEQUENCE [LARGE SCALE GENOMIC DNA]</scope>
    <source>
        <strain evidence="1 2">2034B</strain>
    </source>
</reference>
<dbReference type="EMBL" id="QXGL01000001">
    <property type="protein sequence ID" value="RSX53932.1"/>
    <property type="molecule type" value="Genomic_DNA"/>
</dbReference>
<dbReference type="Proteomes" id="UP000287533">
    <property type="component" value="Unassembled WGS sequence"/>
</dbReference>
<sequence>MASTQILDTYSEVTLAGVAAGFGKINATVTNTSGTPSVKATMSGPDTAKDITLEFTNLKGDKGEKGNTGDSAYKAAQQAGYKGTQDQWAKSLRFQINTQITDKTKLPTSGLYTGYRAQTLDDKHVYEYNGSAWMDLGPLAANYEARQVFSVKVGDSGRAWFDRRGWEVDCWITFKPFTSASISSDLLDDLLAPQMPGLFPTVTVGTALSIPIGDTMPALDTNAIGPQMMLQITDKLILTRVDTKTAMPALTSGHLYYMHLHYRATNEMLESKPVYFTQALNSDGTGAVLTDMYTYATDSGISYLVVIN</sequence>
<dbReference type="RefSeq" id="WP_125979235.1">
    <property type="nucleotide sequence ID" value="NZ_QXGL01000001.1"/>
</dbReference>
<organism evidence="1 2">
    <name type="scientific">Bifidobacterium goeldii</name>
    <dbReference type="NCBI Taxonomy" id="2306975"/>
    <lineage>
        <taxon>Bacteria</taxon>
        <taxon>Bacillati</taxon>
        <taxon>Actinomycetota</taxon>
        <taxon>Actinomycetes</taxon>
        <taxon>Bifidobacteriales</taxon>
        <taxon>Bifidobacteriaceae</taxon>
        <taxon>Bifidobacterium</taxon>
    </lineage>
</organism>
<name>A0A430FMI2_9BIFI</name>
<keyword evidence="2" id="KW-1185">Reference proteome</keyword>
<protein>
    <submittedName>
        <fullName evidence="1">Uncharacterized protein</fullName>
    </submittedName>
</protein>
<evidence type="ECO:0000313" key="2">
    <source>
        <dbReference type="Proteomes" id="UP000287533"/>
    </source>
</evidence>
<dbReference type="AlphaFoldDB" id="A0A430FMI2"/>
<accession>A0A430FMI2</accession>